<comment type="cofactor">
    <cofactor evidence="1">
        <name>Zn(2+)</name>
        <dbReference type="ChEBI" id="CHEBI:29105"/>
    </cofactor>
</comment>
<dbReference type="AlphaFoldDB" id="A0A5P3XEP5"/>
<reference evidence="13 14" key="1">
    <citation type="submission" date="2018-09" db="EMBL/GenBank/DDBJ databases">
        <title>A clostridial neurotoxin that targets Anopheles mosquitoes.</title>
        <authorList>
            <person name="Contreras E."/>
            <person name="Masuyer G."/>
            <person name="Qureshi N."/>
            <person name="Chawla S."/>
            <person name="Lim H.L."/>
            <person name="Chen J."/>
            <person name="Stenmark P."/>
            <person name="Gill S."/>
        </authorList>
    </citation>
    <scope>NUCLEOTIDE SEQUENCE [LARGE SCALE GENOMIC DNA]</scope>
    <source>
        <strain evidence="13 14">Cbm</strain>
    </source>
</reference>
<evidence type="ECO:0000256" key="7">
    <source>
        <dbReference type="ARBA" id="ARBA00022833"/>
    </source>
</evidence>
<evidence type="ECO:0000256" key="6">
    <source>
        <dbReference type="ARBA" id="ARBA00022801"/>
    </source>
</evidence>
<evidence type="ECO:0000256" key="2">
    <source>
        <dbReference type="ARBA" id="ARBA00022475"/>
    </source>
</evidence>
<organism evidence="13 14">
    <name type="scientific">Paraclostridium bifermentans</name>
    <name type="common">Clostridium bifermentans</name>
    <dbReference type="NCBI Taxonomy" id="1490"/>
    <lineage>
        <taxon>Bacteria</taxon>
        <taxon>Bacillati</taxon>
        <taxon>Bacillota</taxon>
        <taxon>Clostridia</taxon>
        <taxon>Peptostreptococcales</taxon>
        <taxon>Peptostreptococcaceae</taxon>
        <taxon>Paraclostridium</taxon>
    </lineage>
</organism>
<evidence type="ECO:0000256" key="1">
    <source>
        <dbReference type="ARBA" id="ARBA00001947"/>
    </source>
</evidence>
<dbReference type="GO" id="GO:0004222">
    <property type="term" value="F:metalloendopeptidase activity"/>
    <property type="evidence" value="ECO:0007669"/>
    <property type="project" value="InterPro"/>
</dbReference>
<dbReference type="Gene3D" id="3.30.2010.10">
    <property type="entry name" value="Metalloproteases ('zincins'), catalytic domain"/>
    <property type="match status" value="1"/>
</dbReference>
<keyword evidence="5" id="KW-0479">Metal-binding</keyword>
<keyword evidence="9" id="KW-0482">Metalloprotease</keyword>
<dbReference type="GO" id="GO:0006508">
    <property type="term" value="P:proteolysis"/>
    <property type="evidence" value="ECO:0007669"/>
    <property type="project" value="UniProtKB-KW"/>
</dbReference>
<gene>
    <name evidence="13" type="ORF">D4A35_04425</name>
</gene>
<dbReference type="SUPFAM" id="SSF48452">
    <property type="entry name" value="TPR-like"/>
    <property type="match status" value="1"/>
</dbReference>
<evidence type="ECO:0000256" key="5">
    <source>
        <dbReference type="ARBA" id="ARBA00022723"/>
    </source>
</evidence>
<keyword evidence="7" id="KW-0862">Zinc</keyword>
<dbReference type="CDD" id="cd07328">
    <property type="entry name" value="M48_Ste24p_like"/>
    <property type="match status" value="1"/>
</dbReference>
<keyword evidence="10 11" id="KW-0472">Membrane</keyword>
<feature type="transmembrane region" description="Helical" evidence="11">
    <location>
        <begin position="106"/>
        <end position="125"/>
    </location>
</feature>
<proteinExistence type="predicted"/>
<dbReference type="Proteomes" id="UP000326961">
    <property type="component" value="Chromosome"/>
</dbReference>
<keyword evidence="3" id="KW-0645">Protease</keyword>
<dbReference type="InterPro" id="IPR001915">
    <property type="entry name" value="Peptidase_M48"/>
</dbReference>
<evidence type="ECO:0000313" key="14">
    <source>
        <dbReference type="Proteomes" id="UP000326961"/>
    </source>
</evidence>
<sequence length="556" mass="64486">MKSRKEIIFDTLFGFIFLTNLVSIVVLVFMVLNKNYESILPTIGNFGFLEFALIIITAVAWLIIDTSSSNLFDDEHEKFKKMTLLSKENLYNVRKKIGALCTYEKLYIVVTITSVISLIIGIMNFALKTDFMTGGFGLITLGLIGSVIIILKSLYIKLESPNEVTINREEYPQLFKVIDSAIEMTKAPKLDEICILDDENIGVICLLNGFGANGKNVLVIGIKALKVLSEEELKAVIIHELAHIYNDDTKVSSKISRRLTRWNEIVYRVDEGDNIIKMILLLPFAKFYIEKLERYLDAMSQTKELLADKEVSKYMSVEIYAKATMKLEIMEKFLANPYSKLEIRSSDEALKNYFTTLFEDFESELPNRKEQWMNQIKKRISSIYDTHPSFKERMEALGIEDFNYDINFNDQSDDYKKEIDTLIEIKNKQWYKYWSDQWEEITKEYKEQLEIIKNYKDTDDIEKIIEYGEALEDLGEYEKALDFYKNIASKDKECAIAMYKVGQIMLMNNDEEGIEFIEKSVELDGSFFISAMGIITEYFLDNGMKEKIDEMYEGAN</sequence>
<dbReference type="Pfam" id="PF01435">
    <property type="entry name" value="Peptidase_M48"/>
    <property type="match status" value="1"/>
</dbReference>
<dbReference type="InterPro" id="IPR050083">
    <property type="entry name" value="HtpX_protease"/>
</dbReference>
<dbReference type="EMBL" id="CP032452">
    <property type="protein sequence ID" value="QEZ68221.1"/>
    <property type="molecule type" value="Genomic_DNA"/>
</dbReference>
<feature type="transmembrane region" description="Helical" evidence="11">
    <location>
        <begin position="131"/>
        <end position="151"/>
    </location>
</feature>
<keyword evidence="6" id="KW-0378">Hydrolase</keyword>
<evidence type="ECO:0000256" key="11">
    <source>
        <dbReference type="SAM" id="Phobius"/>
    </source>
</evidence>
<feature type="transmembrane region" description="Helical" evidence="11">
    <location>
        <begin position="43"/>
        <end position="64"/>
    </location>
</feature>
<feature type="domain" description="Peptidase M48" evidence="12">
    <location>
        <begin position="210"/>
        <end position="397"/>
    </location>
</feature>
<evidence type="ECO:0000313" key="13">
    <source>
        <dbReference type="EMBL" id="QEZ68221.1"/>
    </source>
</evidence>
<evidence type="ECO:0000256" key="10">
    <source>
        <dbReference type="ARBA" id="ARBA00023136"/>
    </source>
</evidence>
<dbReference type="GO" id="GO:0046872">
    <property type="term" value="F:metal ion binding"/>
    <property type="evidence" value="ECO:0007669"/>
    <property type="project" value="UniProtKB-KW"/>
</dbReference>
<keyword evidence="2" id="KW-1003">Cell membrane</keyword>
<dbReference type="Gene3D" id="1.25.40.10">
    <property type="entry name" value="Tetratricopeptide repeat domain"/>
    <property type="match status" value="1"/>
</dbReference>
<name>A0A5P3XEP5_PARBF</name>
<keyword evidence="8 11" id="KW-1133">Transmembrane helix</keyword>
<evidence type="ECO:0000256" key="9">
    <source>
        <dbReference type="ARBA" id="ARBA00023049"/>
    </source>
</evidence>
<dbReference type="InterPro" id="IPR011990">
    <property type="entry name" value="TPR-like_helical_dom_sf"/>
</dbReference>
<accession>A0A5P3XEP5</accession>
<protein>
    <recommendedName>
        <fullName evidence="12">Peptidase M48 domain-containing protein</fullName>
    </recommendedName>
</protein>
<dbReference type="PANTHER" id="PTHR43221">
    <property type="entry name" value="PROTEASE HTPX"/>
    <property type="match status" value="1"/>
</dbReference>
<evidence type="ECO:0000256" key="3">
    <source>
        <dbReference type="ARBA" id="ARBA00022670"/>
    </source>
</evidence>
<dbReference type="RefSeq" id="WP_150886052.1">
    <property type="nucleotide sequence ID" value="NZ_CP032452.1"/>
</dbReference>
<evidence type="ECO:0000259" key="12">
    <source>
        <dbReference type="Pfam" id="PF01435"/>
    </source>
</evidence>
<dbReference type="PANTHER" id="PTHR43221:SF2">
    <property type="entry name" value="PROTEASE HTPX HOMOLOG"/>
    <property type="match status" value="1"/>
</dbReference>
<evidence type="ECO:0000256" key="8">
    <source>
        <dbReference type="ARBA" id="ARBA00022989"/>
    </source>
</evidence>
<keyword evidence="4 11" id="KW-0812">Transmembrane</keyword>
<evidence type="ECO:0000256" key="4">
    <source>
        <dbReference type="ARBA" id="ARBA00022692"/>
    </source>
</evidence>
<feature type="transmembrane region" description="Helical" evidence="11">
    <location>
        <begin position="12"/>
        <end position="31"/>
    </location>
</feature>